<feature type="non-terminal residue" evidence="2">
    <location>
        <position position="518"/>
    </location>
</feature>
<name>A0AA36C828_9BILA</name>
<organism evidence="2 3">
    <name type="scientific">Mesorhabditis spiculigera</name>
    <dbReference type="NCBI Taxonomy" id="96644"/>
    <lineage>
        <taxon>Eukaryota</taxon>
        <taxon>Metazoa</taxon>
        <taxon>Ecdysozoa</taxon>
        <taxon>Nematoda</taxon>
        <taxon>Chromadorea</taxon>
        <taxon>Rhabditida</taxon>
        <taxon>Rhabditina</taxon>
        <taxon>Rhabditomorpha</taxon>
        <taxon>Rhabditoidea</taxon>
        <taxon>Rhabditidae</taxon>
        <taxon>Mesorhabditinae</taxon>
        <taxon>Mesorhabditis</taxon>
    </lineage>
</organism>
<evidence type="ECO:0000313" key="2">
    <source>
        <dbReference type="EMBL" id="CAJ0562607.1"/>
    </source>
</evidence>
<reference evidence="2" key="1">
    <citation type="submission" date="2023-06" db="EMBL/GenBank/DDBJ databases">
        <authorList>
            <person name="Delattre M."/>
        </authorList>
    </citation>
    <scope>NUCLEOTIDE SEQUENCE</scope>
    <source>
        <strain evidence="2">AF72</strain>
    </source>
</reference>
<accession>A0AA36C828</accession>
<protein>
    <submittedName>
        <fullName evidence="2">Uncharacterized protein</fullName>
    </submittedName>
</protein>
<evidence type="ECO:0000256" key="1">
    <source>
        <dbReference type="SAM" id="MobiDB-lite"/>
    </source>
</evidence>
<sequence>MGRVPITIQDDVRQFLWIARKLRANAILPNQLKGLEFWGQYARENKIDRTDQALQTRYRRIVANLYTYPLSAEDMLLLYKKLALPIDPFDVQPMLEEKFKCKIDLRSRDFTIRSYTFNDEESGGSGTPRADAGGRGRRKSIRVAPNATRRAANEEGEARDTSFNLTVELDEKLATLDVHSSPARTAIAAHREEIKKQGATHSSRVFELKRLRAPISVQLSPGSPVSSRSSVDARATRSGRPFTLDQPCTSKASAAVEKQMMETRMRARKLSTSPRLRQSPRHRRAWISDSDEQVSPPPKKRGKTNTPVTTPAPSSAKTNNRAPPSPEPIDSHGDVIPDEPVQEWTIEAERASTRELLDQHCGGSVGIRDAIEQQIFEASAGEQQSYIQHKESILQLLKKNKAVRAALKPDSQLTSPPILYQPKPLMKHCVKEWHKRFGRDTRMNQIAVTHKKIWVGHQYMATLELRKYVWDQLSAIEQRAYNFSGNSDAYKEAIEKAGDQIRYQLKRLFFPDGMVKPK</sequence>
<gene>
    <name evidence="2" type="ORF">MSPICULIGERA_LOCUS2175</name>
</gene>
<feature type="compositionally biased region" description="Polar residues" evidence="1">
    <location>
        <begin position="304"/>
        <end position="322"/>
    </location>
</feature>
<keyword evidence="3" id="KW-1185">Reference proteome</keyword>
<dbReference type="EMBL" id="CATQJA010000653">
    <property type="protein sequence ID" value="CAJ0562607.1"/>
    <property type="molecule type" value="Genomic_DNA"/>
</dbReference>
<feature type="compositionally biased region" description="Low complexity" evidence="1">
    <location>
        <begin position="220"/>
        <end position="238"/>
    </location>
</feature>
<comment type="caution">
    <text evidence="2">The sequence shown here is derived from an EMBL/GenBank/DDBJ whole genome shotgun (WGS) entry which is preliminary data.</text>
</comment>
<dbReference type="Proteomes" id="UP001177023">
    <property type="component" value="Unassembled WGS sequence"/>
</dbReference>
<evidence type="ECO:0000313" key="3">
    <source>
        <dbReference type="Proteomes" id="UP001177023"/>
    </source>
</evidence>
<proteinExistence type="predicted"/>
<feature type="region of interest" description="Disordered" evidence="1">
    <location>
        <begin position="218"/>
        <end position="337"/>
    </location>
</feature>
<feature type="region of interest" description="Disordered" evidence="1">
    <location>
        <begin position="117"/>
        <end position="159"/>
    </location>
</feature>
<dbReference type="AlphaFoldDB" id="A0AA36C828"/>